<gene>
    <name evidence="1" type="ORF">Acaty_c0409</name>
</gene>
<dbReference type="RefSeq" id="WP_004870482.1">
    <property type="nucleotide sequence ID" value="NZ_CP005986.1"/>
</dbReference>
<evidence type="ECO:0000313" key="2">
    <source>
        <dbReference type="Proteomes" id="UP000005522"/>
    </source>
</evidence>
<dbReference type="eggNOG" id="ENOG50349XX">
    <property type="taxonomic scope" value="Bacteria"/>
</dbReference>
<dbReference type="HOGENOM" id="CLU_1786019_0_0_6"/>
<accession>A0A059ZMS3</accession>
<dbReference type="Proteomes" id="UP000005522">
    <property type="component" value="Chromosome"/>
</dbReference>
<evidence type="ECO:0000313" key="1">
    <source>
        <dbReference type="EMBL" id="AIA54299.1"/>
    </source>
</evidence>
<dbReference type="GeneID" id="92930426"/>
<reference evidence="1 2" key="1">
    <citation type="journal article" date="2009" name="J. Bacteriol.">
        <title>Draft genome sequence of the extremely acidophilic bacterium Acidithiobacillus caldus ATCC 51756 reveals metabolic versatility in the genus Acidithiobacillus.</title>
        <authorList>
            <person name="Valdes J."/>
            <person name="Quatrini R."/>
            <person name="Hallberg K."/>
            <person name="Dopson M."/>
            <person name="Valenzuela P.D."/>
            <person name="Holmes D.S."/>
        </authorList>
    </citation>
    <scope>NUCLEOTIDE SEQUENCE [LARGE SCALE GENOMIC DNA]</scope>
    <source>
        <strain evidence="2">ATCC 51756 / DSM 8584 / KU</strain>
    </source>
</reference>
<dbReference type="KEGG" id="acz:Acaty_c0409"/>
<dbReference type="AlphaFoldDB" id="A0A059ZMS3"/>
<organism evidence="1 2">
    <name type="scientific">Acidithiobacillus caldus (strain ATCC 51756 / DSM 8584 / KU)</name>
    <dbReference type="NCBI Taxonomy" id="637389"/>
    <lineage>
        <taxon>Bacteria</taxon>
        <taxon>Pseudomonadati</taxon>
        <taxon>Pseudomonadota</taxon>
        <taxon>Acidithiobacillia</taxon>
        <taxon>Acidithiobacillales</taxon>
        <taxon>Acidithiobacillaceae</taxon>
        <taxon>Acidithiobacillus</taxon>
    </lineage>
</organism>
<sequence>MAGHFPFSGKANRVSVYAFFEAHNWGLEAQEKYYEHWYTWAKNFVLNDPDLLAAKGVLFQGEHFHFGTHADHEFHLHGYAIATRLLDLGEFIKGSILPKLDHEALHQLEEEHHHWVEEANAVAAKHPRPEAPEIGRYRHV</sequence>
<name>A0A059ZMS3_ACICK</name>
<proteinExistence type="predicted"/>
<dbReference type="EMBL" id="CP005986">
    <property type="protein sequence ID" value="AIA54299.1"/>
    <property type="molecule type" value="Genomic_DNA"/>
</dbReference>
<protein>
    <submittedName>
        <fullName evidence="1">Uncharacterized protein</fullName>
    </submittedName>
</protein>